<protein>
    <submittedName>
        <fullName evidence="2">Uncharacterized protein</fullName>
    </submittedName>
</protein>
<feature type="transmembrane region" description="Helical" evidence="1">
    <location>
        <begin position="59"/>
        <end position="79"/>
    </location>
</feature>
<feature type="transmembrane region" description="Helical" evidence="1">
    <location>
        <begin position="409"/>
        <end position="426"/>
    </location>
</feature>
<dbReference type="AlphaFoldDB" id="M1K7Q6"/>
<dbReference type="EMBL" id="KC513605">
    <property type="protein sequence ID" value="AGE95050.1"/>
    <property type="molecule type" value="Genomic_DNA"/>
</dbReference>
<feature type="transmembrane region" description="Helical" evidence="1">
    <location>
        <begin position="378"/>
        <end position="400"/>
    </location>
</feature>
<evidence type="ECO:0000256" key="1">
    <source>
        <dbReference type="SAM" id="Phobius"/>
    </source>
</evidence>
<dbReference type="VEuPathDB" id="MicrosporidiaDB:AEWR_080830"/>
<dbReference type="VEuPathDB" id="MicrosporidiaDB:ECU08_0810"/>
<dbReference type="VEuPathDB" id="MicrosporidiaDB:AEWD_080780"/>
<reference evidence="2" key="1">
    <citation type="journal article" date="2013" name="Eukaryot. Cell">
        <title>Extremely Reduced Levels of Heterozygosity in the Vertebrate Pathogen Encephalitozoon cuniculi.</title>
        <authorList>
            <person name="Selman M."/>
            <person name="Sak B."/>
            <person name="Kvac M."/>
            <person name="Farinelli L."/>
            <person name="Weiss L.M."/>
            <person name="Corradi N."/>
        </authorList>
    </citation>
    <scope>NUCLEOTIDE SEQUENCE</scope>
</reference>
<sequence length="434" mass="47985">MLLKSLEPFFGASSAPGAAIYIVCWLAVLTSLNVFYIHEHHVKIARHITRKIGNIFIRALVLSLLNSIPKIVLMVSLYRTSSIQVFASAISGTTQISMAISLALVLVFAKTNCFVHHISFYKDILFLEASHLLLLIMFSSTTDTLTVPLMALGVFSTFVFNTFSLPAYIVQASPSSQEALFSLSRPSPAFRVLYPVRFVFNAVFLDPALLSSESSKKVPYTIVLSPAINLLIVVSYFRINIGHFGLLLSFACSFLVGLLLYMMARKRVLSTASCIYTLTASVVFFSIIMESLTSLTAHISKETGLGIQFLSGTFLSLQSNFMEIVTCLKYSEGEMLIVSSCSIIYTHMCNVLLFFPIIRLLLGRGGGGAYPHGIANAPFVYFSYVFILAEIKVIFVNYLLRHHKLTKDLGYTLIAIYALFVVGFAIEGKAHLCK</sequence>
<feature type="transmembrane region" description="Helical" evidence="1">
    <location>
        <begin position="335"/>
        <end position="358"/>
    </location>
</feature>
<feature type="transmembrane region" description="Helical" evidence="1">
    <location>
        <begin position="309"/>
        <end position="328"/>
    </location>
</feature>
<feature type="transmembrane region" description="Helical" evidence="1">
    <location>
        <begin position="20"/>
        <end position="38"/>
    </location>
</feature>
<keyword evidence="1" id="KW-0472">Membrane</keyword>
<keyword evidence="1" id="KW-0812">Transmembrane</keyword>
<dbReference type="OMA" id="FIRIAMA"/>
<accession>M1K7Q6</accession>
<dbReference type="VEuPathDB" id="MicrosporidiaDB:AEWQ_080820"/>
<feature type="transmembrane region" description="Helical" evidence="1">
    <location>
        <begin position="268"/>
        <end position="289"/>
    </location>
</feature>
<feature type="transmembrane region" description="Helical" evidence="1">
    <location>
        <begin position="243"/>
        <end position="261"/>
    </location>
</feature>
<proteinExistence type="predicted"/>
<evidence type="ECO:0000313" key="2">
    <source>
        <dbReference type="EMBL" id="AGE95050.1"/>
    </source>
</evidence>
<gene>
    <name evidence="2" type="ORF">ECU08_0810</name>
</gene>
<organism evidence="2">
    <name type="scientific">Encephalitozoon cuniculi</name>
    <name type="common">Microsporidian parasite</name>
    <dbReference type="NCBI Taxonomy" id="6035"/>
    <lineage>
        <taxon>Eukaryota</taxon>
        <taxon>Fungi</taxon>
        <taxon>Fungi incertae sedis</taxon>
        <taxon>Microsporidia</taxon>
        <taxon>Unikaryonidae</taxon>
        <taxon>Encephalitozoon</taxon>
    </lineage>
</organism>
<keyword evidence="1" id="KW-1133">Transmembrane helix</keyword>
<dbReference type="VEuPathDB" id="MicrosporidiaDB:M970_080830"/>
<name>M1K7Q6_ENCCN</name>